<dbReference type="GO" id="GO:0032259">
    <property type="term" value="P:methylation"/>
    <property type="evidence" value="ECO:0007669"/>
    <property type="project" value="UniProtKB-KW"/>
</dbReference>
<proteinExistence type="inferred from homology"/>
<evidence type="ECO:0000256" key="4">
    <source>
        <dbReference type="ARBA" id="ARBA00022691"/>
    </source>
</evidence>
<evidence type="ECO:0000256" key="1">
    <source>
        <dbReference type="ARBA" id="ARBA00022490"/>
    </source>
</evidence>
<dbReference type="OrthoDB" id="5383291at2"/>
<dbReference type="PRINTS" id="PR00507">
    <property type="entry name" value="N12N6MTFRASE"/>
</dbReference>
<dbReference type="InterPro" id="IPR029063">
    <property type="entry name" value="SAM-dependent_MTases_sf"/>
</dbReference>
<dbReference type="Gene3D" id="3.40.50.150">
    <property type="entry name" value="Vaccinia Virus protein VP39"/>
    <property type="match status" value="1"/>
</dbReference>
<keyword evidence="2 6" id="KW-0489">Methyltransferase</keyword>
<dbReference type="PANTHER" id="PTHR47739">
    <property type="entry name" value="TRNA1(VAL) (ADENINE(37)-N6)-METHYLTRANSFERASE"/>
    <property type="match status" value="1"/>
</dbReference>
<keyword evidence="5 6" id="KW-0819">tRNA processing</keyword>
<evidence type="ECO:0000256" key="5">
    <source>
        <dbReference type="ARBA" id="ARBA00022694"/>
    </source>
</evidence>
<protein>
    <recommendedName>
        <fullName evidence="6">tRNA1(Val) (adenine(37)-N6)-methyltransferase</fullName>
        <ecNumber evidence="6">2.1.1.223</ecNumber>
    </recommendedName>
    <alternativeName>
        <fullName evidence="6">tRNA m6A37 methyltransferase</fullName>
    </alternativeName>
</protein>
<dbReference type="PROSITE" id="PS00092">
    <property type="entry name" value="N6_MTASE"/>
    <property type="match status" value="1"/>
</dbReference>
<dbReference type="PANTHER" id="PTHR47739:SF1">
    <property type="entry name" value="TRNA1(VAL) (ADENINE(37)-N6)-METHYLTRANSFERASE"/>
    <property type="match status" value="1"/>
</dbReference>
<dbReference type="RefSeq" id="WP_073398654.1">
    <property type="nucleotide sequence ID" value="NZ_FQTV01000001.1"/>
</dbReference>
<accession>A0A1M4SW19</accession>
<dbReference type="EC" id="2.1.1.223" evidence="6"/>
<dbReference type="InterPro" id="IPR050210">
    <property type="entry name" value="tRNA_Adenine-N(6)_MTase"/>
</dbReference>
<organism evidence="8 9">
    <name type="scientific">Bacteroides luti</name>
    <dbReference type="NCBI Taxonomy" id="1297750"/>
    <lineage>
        <taxon>Bacteria</taxon>
        <taxon>Pseudomonadati</taxon>
        <taxon>Bacteroidota</taxon>
        <taxon>Bacteroidia</taxon>
        <taxon>Bacteroidales</taxon>
        <taxon>Bacteroidaceae</taxon>
        <taxon>Bacteroides</taxon>
    </lineage>
</organism>
<comment type="similarity">
    <text evidence="6">Belongs to the methyltransferase superfamily. tRNA (adenine-N(6)-)-methyltransferase family.</text>
</comment>
<keyword evidence="3 6" id="KW-0808">Transferase</keyword>
<gene>
    <name evidence="8" type="ORF">SAMN05444405_101212</name>
</gene>
<evidence type="ECO:0000313" key="8">
    <source>
        <dbReference type="EMBL" id="SHE36424.1"/>
    </source>
</evidence>
<name>A0A1M4SW19_9BACE</name>
<dbReference type="InterPro" id="IPR007848">
    <property type="entry name" value="Small_mtfrase_dom"/>
</dbReference>
<reference evidence="8 9" key="1">
    <citation type="submission" date="2016-11" db="EMBL/GenBank/DDBJ databases">
        <authorList>
            <person name="Jaros S."/>
            <person name="Januszkiewicz K."/>
            <person name="Wedrychowicz H."/>
        </authorList>
    </citation>
    <scope>NUCLEOTIDE SEQUENCE [LARGE SCALE GENOMIC DNA]</scope>
    <source>
        <strain evidence="8 9">DSM 26991</strain>
    </source>
</reference>
<dbReference type="InterPro" id="IPR022882">
    <property type="entry name" value="tRNA_adenine-N6_MeTrfase"/>
</dbReference>
<comment type="catalytic activity">
    <reaction evidence="6">
        <text>adenosine(37) in tRNA1(Val) + S-adenosyl-L-methionine = N(6)-methyladenosine(37) in tRNA1(Val) + S-adenosyl-L-homocysteine + H(+)</text>
        <dbReference type="Rhea" id="RHEA:43160"/>
        <dbReference type="Rhea" id="RHEA-COMP:10369"/>
        <dbReference type="Rhea" id="RHEA-COMP:10370"/>
        <dbReference type="ChEBI" id="CHEBI:15378"/>
        <dbReference type="ChEBI" id="CHEBI:57856"/>
        <dbReference type="ChEBI" id="CHEBI:59789"/>
        <dbReference type="ChEBI" id="CHEBI:74411"/>
        <dbReference type="ChEBI" id="CHEBI:74449"/>
        <dbReference type="EC" id="2.1.1.223"/>
    </reaction>
</comment>
<comment type="function">
    <text evidence="6">Specifically methylates the adenine in position 37 of tRNA(1)(Val) (anticodon cmo5UAC).</text>
</comment>
<keyword evidence="4 6" id="KW-0949">S-adenosyl-L-methionine</keyword>
<dbReference type="InterPro" id="IPR002052">
    <property type="entry name" value="DNA_methylase_N6_adenine_CS"/>
</dbReference>
<dbReference type="GO" id="GO:0003676">
    <property type="term" value="F:nucleic acid binding"/>
    <property type="evidence" value="ECO:0007669"/>
    <property type="project" value="InterPro"/>
</dbReference>
<dbReference type="EMBL" id="FQTV01000001">
    <property type="protein sequence ID" value="SHE36424.1"/>
    <property type="molecule type" value="Genomic_DNA"/>
</dbReference>
<feature type="domain" description="Methyltransferase small" evidence="7">
    <location>
        <begin position="36"/>
        <end position="158"/>
    </location>
</feature>
<dbReference type="Pfam" id="PF05175">
    <property type="entry name" value="MTS"/>
    <property type="match status" value="1"/>
</dbReference>
<keyword evidence="1 6" id="KW-0963">Cytoplasm</keyword>
<dbReference type="AlphaFoldDB" id="A0A1M4SW19"/>
<dbReference type="Proteomes" id="UP000184509">
    <property type="component" value="Unassembled WGS sequence"/>
</dbReference>
<evidence type="ECO:0000259" key="7">
    <source>
        <dbReference type="Pfam" id="PF05175"/>
    </source>
</evidence>
<dbReference type="SUPFAM" id="SSF53335">
    <property type="entry name" value="S-adenosyl-L-methionine-dependent methyltransferases"/>
    <property type="match status" value="1"/>
</dbReference>
<keyword evidence="9" id="KW-1185">Reference proteome</keyword>
<evidence type="ECO:0000256" key="3">
    <source>
        <dbReference type="ARBA" id="ARBA00022679"/>
    </source>
</evidence>
<dbReference type="CDD" id="cd02440">
    <property type="entry name" value="AdoMet_MTases"/>
    <property type="match status" value="1"/>
</dbReference>
<evidence type="ECO:0000256" key="6">
    <source>
        <dbReference type="HAMAP-Rule" id="MF_01872"/>
    </source>
</evidence>
<evidence type="ECO:0000313" key="9">
    <source>
        <dbReference type="Proteomes" id="UP000184509"/>
    </source>
</evidence>
<dbReference type="STRING" id="1297750.SAMN05444405_101212"/>
<dbReference type="HAMAP" id="MF_01872">
    <property type="entry name" value="tRNA_methyltr_YfiC"/>
    <property type="match status" value="1"/>
</dbReference>
<comment type="subcellular location">
    <subcellularLocation>
        <location evidence="6">Cytoplasm</location>
    </subcellularLocation>
</comment>
<sequence>MPNPYFSFKQFTVWHDKCAMKVGTDGVLLGAWTDVSNANSVLDIGTGTGLVALMIAQRCNADIFAIEIDNNAVIQATDNKNRSPWSERISIIQGDFKTFESNTKFDVIVSNPPYFSNSLLPPDIKRSTARHTNELSYYELIEGAAELLSPRGKFSLIIPADVIDKIIEIAANFDLYPIRQTNILPKQDSSPKRVLISFSNKKDTIFAKPNDLIIELARHQYTPEYIDLTKEYYLNM</sequence>
<dbReference type="GO" id="GO:0016430">
    <property type="term" value="F:tRNA (adenine-N6)-methyltransferase activity"/>
    <property type="evidence" value="ECO:0007669"/>
    <property type="project" value="UniProtKB-UniRule"/>
</dbReference>
<evidence type="ECO:0000256" key="2">
    <source>
        <dbReference type="ARBA" id="ARBA00022603"/>
    </source>
</evidence>
<dbReference type="GO" id="GO:0005737">
    <property type="term" value="C:cytoplasm"/>
    <property type="evidence" value="ECO:0007669"/>
    <property type="project" value="UniProtKB-SubCell"/>
</dbReference>
<dbReference type="GO" id="GO:0008033">
    <property type="term" value="P:tRNA processing"/>
    <property type="evidence" value="ECO:0007669"/>
    <property type="project" value="UniProtKB-UniRule"/>
</dbReference>